<protein>
    <submittedName>
        <fullName evidence="2">DUF6089 family protein</fullName>
    </submittedName>
</protein>
<gene>
    <name evidence="2" type="ORF">GCM10009118_06910</name>
</gene>
<dbReference type="Proteomes" id="UP001501126">
    <property type="component" value="Unassembled WGS sequence"/>
</dbReference>
<evidence type="ECO:0000259" key="1">
    <source>
        <dbReference type="Pfam" id="PF19573"/>
    </source>
</evidence>
<sequence length="247" mass="27557">MLGGSYYTGELNRMGHFQQIEPAGGLIFRYNAHSRLALRLTAFYGNVRGDDSRSPYDFQRNRNLSFRSPIIEVAAGFEFNYFQYEVGNKKYWITSYMFGGIGGFYMNPKANLNGEWVELRPLGTEGQGTALSSKKPYPLTQLAVPMGLGLKMSIGKRVSIGIEYGLRWTFTDYIDDVSGSYVDPVALAEINGPMAAALSDRSITPLGYEGVNTGYRRGDPNNKDWYSFFGLMLTVTLGDPSTCWTGR</sequence>
<dbReference type="InterPro" id="IPR045743">
    <property type="entry name" value="DUF6089"/>
</dbReference>
<name>A0ABN1MLX4_9FLAO</name>
<keyword evidence="3" id="KW-1185">Reference proteome</keyword>
<dbReference type="Pfam" id="PF19573">
    <property type="entry name" value="DUF6089"/>
    <property type="match status" value="1"/>
</dbReference>
<evidence type="ECO:0000313" key="3">
    <source>
        <dbReference type="Proteomes" id="UP001501126"/>
    </source>
</evidence>
<organism evidence="2 3">
    <name type="scientific">Wandonia haliotis</name>
    <dbReference type="NCBI Taxonomy" id="574963"/>
    <lineage>
        <taxon>Bacteria</taxon>
        <taxon>Pseudomonadati</taxon>
        <taxon>Bacteroidota</taxon>
        <taxon>Flavobacteriia</taxon>
        <taxon>Flavobacteriales</taxon>
        <taxon>Crocinitomicaceae</taxon>
        <taxon>Wandonia</taxon>
    </lineage>
</organism>
<dbReference type="EMBL" id="BAAAFH010000003">
    <property type="protein sequence ID" value="GAA0874283.1"/>
    <property type="molecule type" value="Genomic_DNA"/>
</dbReference>
<accession>A0ABN1MLX4</accession>
<feature type="domain" description="DUF6089" evidence="1">
    <location>
        <begin position="2"/>
        <end position="176"/>
    </location>
</feature>
<comment type="caution">
    <text evidence="2">The sequence shown here is derived from an EMBL/GenBank/DDBJ whole genome shotgun (WGS) entry which is preliminary data.</text>
</comment>
<reference evidence="2 3" key="1">
    <citation type="journal article" date="2019" name="Int. J. Syst. Evol. Microbiol.">
        <title>The Global Catalogue of Microorganisms (GCM) 10K type strain sequencing project: providing services to taxonomists for standard genome sequencing and annotation.</title>
        <authorList>
            <consortium name="The Broad Institute Genomics Platform"/>
            <consortium name="The Broad Institute Genome Sequencing Center for Infectious Disease"/>
            <person name="Wu L."/>
            <person name="Ma J."/>
        </authorList>
    </citation>
    <scope>NUCLEOTIDE SEQUENCE [LARGE SCALE GENOMIC DNA]</scope>
    <source>
        <strain evidence="2 3">JCM 16083</strain>
    </source>
</reference>
<evidence type="ECO:0000313" key="2">
    <source>
        <dbReference type="EMBL" id="GAA0874283.1"/>
    </source>
</evidence>
<proteinExistence type="predicted"/>